<dbReference type="Gene3D" id="1.10.600.10">
    <property type="entry name" value="Farnesyl Diphosphate Synthase"/>
    <property type="match status" value="1"/>
</dbReference>
<dbReference type="STRING" id="498761.HM1_1943"/>
<protein>
    <submittedName>
        <fullName evidence="1">Farnesyltranstransferase, putative</fullName>
    </submittedName>
</protein>
<dbReference type="Proteomes" id="UP000008550">
    <property type="component" value="Chromosome"/>
</dbReference>
<sequence>MSIRMWESILPELSKVRARLDDRMPLISKQHLRFMGLGSYDVYKLFPAILVLLTARMFGTPSLKTNCLASAVQFIQTGTDIHRTIPDEGRVLRHLEKATIPFSVLVGDLYYCQFLSLLCEGELLEYLTPISRTVCRVHEGGVLRKELVEPGFATDEHIRAMREMEFASLPLLACRVAGEICGASPRQVVALEQLGRAVGLLAGCRILAATSDEVVEWLDEAMEALQALPQGAMAEAFRVLLSQLHGGVRADGLKLPSEKPILEGIMKPRVVVV</sequence>
<name>B0TFS1_HELMI</name>
<organism evidence="1 2">
    <name type="scientific">Heliobacterium modesticaldum (strain ATCC 51547 / Ice1)</name>
    <dbReference type="NCBI Taxonomy" id="498761"/>
    <lineage>
        <taxon>Bacteria</taxon>
        <taxon>Bacillati</taxon>
        <taxon>Bacillota</taxon>
        <taxon>Clostridia</taxon>
        <taxon>Eubacteriales</taxon>
        <taxon>Heliobacteriaceae</taxon>
        <taxon>Heliomicrobium</taxon>
    </lineage>
</organism>
<dbReference type="RefSeq" id="WP_012283002.1">
    <property type="nucleotide sequence ID" value="NC_010337.2"/>
</dbReference>
<keyword evidence="2" id="KW-1185">Reference proteome</keyword>
<accession>B0TFS1</accession>
<evidence type="ECO:0000313" key="1">
    <source>
        <dbReference type="EMBL" id="ABZ84501.1"/>
    </source>
</evidence>
<gene>
    <name evidence="1" type="ORF">HM1_1943</name>
</gene>
<dbReference type="OrthoDB" id="1795180at2"/>
<dbReference type="AlphaFoldDB" id="B0TFS1"/>
<proteinExistence type="predicted"/>
<evidence type="ECO:0000313" key="2">
    <source>
        <dbReference type="Proteomes" id="UP000008550"/>
    </source>
</evidence>
<dbReference type="InterPro" id="IPR008949">
    <property type="entry name" value="Isoprenoid_synthase_dom_sf"/>
</dbReference>
<dbReference type="KEGG" id="hmo:HM1_1943"/>
<dbReference type="HOGENOM" id="CLU_094946_0_0_9"/>
<reference evidence="1 2" key="1">
    <citation type="journal article" date="2008" name="J. Bacteriol.">
        <title>The genome of Heliobacterium modesticaldum, a phototrophic representative of the Firmicutes containing the simplest photosynthetic apparatus.</title>
        <authorList>
            <person name="Sattley W.M."/>
            <person name="Madigan M.T."/>
            <person name="Swingley W.D."/>
            <person name="Cheung P.C."/>
            <person name="Clocksin K.M."/>
            <person name="Conrad A.L."/>
            <person name="Dejesa L.C."/>
            <person name="Honchak B.M."/>
            <person name="Jung D.O."/>
            <person name="Karbach L.E."/>
            <person name="Kurdoglu A."/>
            <person name="Lahiri S."/>
            <person name="Mastrian S.D."/>
            <person name="Page L.E."/>
            <person name="Taylor H.L."/>
            <person name="Wang Z.T."/>
            <person name="Raymond J."/>
            <person name="Chen M."/>
            <person name="Blankenship R.E."/>
            <person name="Touchman J.W."/>
        </authorList>
    </citation>
    <scope>NUCLEOTIDE SEQUENCE [LARGE SCALE GENOMIC DNA]</scope>
    <source>
        <strain evidence="2">ATCC 51547 / Ice1</strain>
    </source>
</reference>
<dbReference type="SUPFAM" id="SSF48576">
    <property type="entry name" value="Terpenoid synthases"/>
    <property type="match status" value="1"/>
</dbReference>
<dbReference type="eggNOG" id="COG0142">
    <property type="taxonomic scope" value="Bacteria"/>
</dbReference>
<dbReference type="EMBL" id="CP000930">
    <property type="protein sequence ID" value="ABZ84501.1"/>
    <property type="molecule type" value="Genomic_DNA"/>
</dbReference>